<dbReference type="GO" id="GO:0031625">
    <property type="term" value="F:ubiquitin protein ligase binding"/>
    <property type="evidence" value="ECO:0007669"/>
    <property type="project" value="InterPro"/>
</dbReference>
<dbReference type="Pfam" id="PF26557">
    <property type="entry name" value="Cullin_AB"/>
    <property type="match status" value="2"/>
</dbReference>
<evidence type="ECO:0000256" key="1">
    <source>
        <dbReference type="ARBA" id="ARBA00006019"/>
    </source>
</evidence>
<protein>
    <submittedName>
        <fullName evidence="6">Cullin</fullName>
    </submittedName>
</protein>
<dbReference type="SUPFAM" id="SSF46785">
    <property type="entry name" value="Winged helix' DNA-binding domain"/>
    <property type="match status" value="1"/>
</dbReference>
<dbReference type="InterPro" id="IPR036317">
    <property type="entry name" value="Cullin_homology_sf"/>
</dbReference>
<dbReference type="Pfam" id="PF00888">
    <property type="entry name" value="Cullin"/>
    <property type="match status" value="1"/>
</dbReference>
<dbReference type="EMBL" id="JANTQA010000026">
    <property type="protein sequence ID" value="KAJ3442620.1"/>
    <property type="molecule type" value="Genomic_DNA"/>
</dbReference>
<evidence type="ECO:0000259" key="5">
    <source>
        <dbReference type="PROSITE" id="PS50069"/>
    </source>
</evidence>
<dbReference type="Gene3D" id="3.30.230.130">
    <property type="entry name" value="Cullin, Chain C, Domain 2"/>
    <property type="match status" value="2"/>
</dbReference>
<feature type="compositionally biased region" description="Basic and acidic residues" evidence="4">
    <location>
        <begin position="375"/>
        <end position="397"/>
    </location>
</feature>
<evidence type="ECO:0000313" key="6">
    <source>
        <dbReference type="EMBL" id="KAJ3442620.1"/>
    </source>
</evidence>
<dbReference type="AlphaFoldDB" id="A0AAV7ZQC7"/>
<dbReference type="InterPro" id="IPR019559">
    <property type="entry name" value="Cullin_neddylation_domain"/>
</dbReference>
<gene>
    <name evidence="6" type="ORF">M0812_12359</name>
</gene>
<name>A0AAV7ZQC7_9EUKA</name>
<dbReference type="PANTHER" id="PTHR11932">
    <property type="entry name" value="CULLIN"/>
    <property type="match status" value="1"/>
</dbReference>
<dbReference type="InterPro" id="IPR036390">
    <property type="entry name" value="WH_DNA-bd_sf"/>
</dbReference>
<comment type="similarity">
    <text evidence="1 2 3">Belongs to the cullin family.</text>
</comment>
<dbReference type="Pfam" id="PF10557">
    <property type="entry name" value="Cullin_Nedd8"/>
    <property type="match status" value="1"/>
</dbReference>
<dbReference type="SUPFAM" id="SSF74788">
    <property type="entry name" value="Cullin repeat-like"/>
    <property type="match status" value="1"/>
</dbReference>
<evidence type="ECO:0000256" key="3">
    <source>
        <dbReference type="RuleBase" id="RU003829"/>
    </source>
</evidence>
<organism evidence="6 7">
    <name type="scientific">Anaeramoeba flamelloides</name>
    <dbReference type="NCBI Taxonomy" id="1746091"/>
    <lineage>
        <taxon>Eukaryota</taxon>
        <taxon>Metamonada</taxon>
        <taxon>Anaeramoebidae</taxon>
        <taxon>Anaeramoeba</taxon>
    </lineage>
</organism>
<comment type="caution">
    <text evidence="6">The sequence shown here is derived from an EMBL/GenBank/DDBJ whole genome shotgun (WGS) entry which is preliminary data.</text>
</comment>
<dbReference type="Proteomes" id="UP001146793">
    <property type="component" value="Unassembled WGS sequence"/>
</dbReference>
<dbReference type="PROSITE" id="PS50069">
    <property type="entry name" value="CULLIN_2"/>
    <property type="match status" value="1"/>
</dbReference>
<feature type="compositionally biased region" description="Low complexity" evidence="4">
    <location>
        <begin position="399"/>
        <end position="411"/>
    </location>
</feature>
<feature type="region of interest" description="Disordered" evidence="4">
    <location>
        <begin position="352"/>
        <end position="427"/>
    </location>
</feature>
<dbReference type="GO" id="GO:0006511">
    <property type="term" value="P:ubiquitin-dependent protein catabolic process"/>
    <property type="evidence" value="ECO:0007669"/>
    <property type="project" value="InterPro"/>
</dbReference>
<dbReference type="SMART" id="SM00182">
    <property type="entry name" value="CULLIN"/>
    <property type="match status" value="1"/>
</dbReference>
<evidence type="ECO:0000313" key="7">
    <source>
        <dbReference type="Proteomes" id="UP001146793"/>
    </source>
</evidence>
<dbReference type="InterPro" id="IPR016158">
    <property type="entry name" value="Cullin_homology"/>
</dbReference>
<dbReference type="Gene3D" id="1.20.1310.10">
    <property type="entry name" value="Cullin Repeats"/>
    <property type="match status" value="2"/>
</dbReference>
<evidence type="ECO:0000256" key="2">
    <source>
        <dbReference type="PROSITE-ProRule" id="PRU00330"/>
    </source>
</evidence>
<feature type="domain" description="Cullin family profile" evidence="5">
    <location>
        <begin position="147"/>
        <end position="351"/>
    </location>
</feature>
<proteinExistence type="inferred from homology"/>
<accession>A0AAV7ZQC7</accession>
<dbReference type="InterPro" id="IPR059120">
    <property type="entry name" value="Cullin-like_AB"/>
</dbReference>
<evidence type="ECO:0000256" key="4">
    <source>
        <dbReference type="SAM" id="MobiDB-lite"/>
    </source>
</evidence>
<dbReference type="InterPro" id="IPR036388">
    <property type="entry name" value="WH-like_DNA-bd_sf"/>
</dbReference>
<dbReference type="InterPro" id="IPR045093">
    <property type="entry name" value="Cullin"/>
</dbReference>
<dbReference type="InterPro" id="IPR001373">
    <property type="entry name" value="Cullin_N"/>
</dbReference>
<feature type="compositionally biased region" description="Low complexity" evidence="4">
    <location>
        <begin position="352"/>
        <end position="369"/>
    </location>
</feature>
<reference evidence="6" key="1">
    <citation type="submission" date="2022-08" db="EMBL/GenBank/DDBJ databases">
        <title>Novel sulphate-reducing endosymbionts in the free-living metamonad Anaeramoeba.</title>
        <authorList>
            <person name="Jerlstrom-Hultqvist J."/>
            <person name="Cepicka I."/>
            <person name="Gallot-Lavallee L."/>
            <person name="Salas-Leiva D."/>
            <person name="Curtis B.A."/>
            <person name="Zahonova K."/>
            <person name="Pipaliya S."/>
            <person name="Dacks J."/>
            <person name="Roger A.J."/>
        </authorList>
    </citation>
    <scope>NUCLEOTIDE SEQUENCE</scope>
    <source>
        <strain evidence="6">Busselton2</strain>
    </source>
</reference>
<dbReference type="SUPFAM" id="SSF75632">
    <property type="entry name" value="Cullin homology domain"/>
    <property type="match status" value="1"/>
</dbReference>
<sequence>MEIFKKETKRVVNYLDRTTLAKMIQSLEKNFLIKHMKTLKQMETGLVYMLNNKKVEDLKNVYTLFLRVNEKKWLKENFQKMILIEGKQIMSKFKETKNESQNYHTIQELIDVKKKYDGFLQNSFNKDKEFEDTLNRNFYLIINLNRSIAKNLPKFIDNRIRKLKNESSEQIKELIDSFIDIFKFIAEKDLFKKFYEFYLSRRLLSSQNVFEEQEKLIVHKFKINSWANFTQKMEDMFKDINVSRDWYQSFQIFQKEKMNSHEIIPMAVKILKESVWPIKTIPNCIPPPLMKRNLENFELFYQSIHADQILNWRINVGTVELFFHLENRKSYLLIVSTFQTLILLNFNHIESNSDSNPNSNSMELINGNENENENENEKEKEMVQEMVKEKETEKENENNDNNINENENNSNNKERKSKRNNKSKQYSCNEIAQLTKIPMQYLKSSLASLISSKSKILRRIKFKNKKVISEDDVFQVNTRFKSTQRKIKVVRISQNYTEKEKEKNMVWVNQERKNLIESMVIKVMKSRRVLKHEKLIAQVTKLVLSKFKPNITMIDQRIRSLIDREYLSKQDNQYTYLP</sequence>
<dbReference type="Gene3D" id="1.10.10.10">
    <property type="entry name" value="Winged helix-like DNA-binding domain superfamily/Winged helix DNA-binding domain"/>
    <property type="match status" value="1"/>
</dbReference>
<dbReference type="InterPro" id="IPR016159">
    <property type="entry name" value="Cullin_repeat-like_dom_sf"/>
</dbReference>
<dbReference type="SMART" id="SM00884">
    <property type="entry name" value="Cullin_Nedd8"/>
    <property type="match status" value="1"/>
</dbReference>